<feature type="transmembrane region" description="Helical" evidence="1">
    <location>
        <begin position="36"/>
        <end position="55"/>
    </location>
</feature>
<feature type="transmembrane region" description="Helical" evidence="1">
    <location>
        <begin position="12"/>
        <end position="30"/>
    </location>
</feature>
<dbReference type="EMBL" id="GGEC01047325">
    <property type="protein sequence ID" value="MBX27809.1"/>
    <property type="molecule type" value="Transcribed_RNA"/>
</dbReference>
<keyword evidence="1" id="KW-0812">Transmembrane</keyword>
<accession>A0A2P2MC64</accession>
<name>A0A2P2MC64_RHIMU</name>
<protein>
    <submittedName>
        <fullName evidence="2">Uncharacterized protein</fullName>
    </submittedName>
</protein>
<proteinExistence type="predicted"/>
<sequence>MKLLVKISFASSKFLCNFYICLCLFIHRVITLLDNFIYFFFQVSQFLIWACRFWSRQFDPAYK</sequence>
<reference evidence="2" key="1">
    <citation type="submission" date="2018-02" db="EMBL/GenBank/DDBJ databases">
        <title>Rhizophora mucronata_Transcriptome.</title>
        <authorList>
            <person name="Meera S.P."/>
            <person name="Sreeshan A."/>
            <person name="Augustine A."/>
        </authorList>
    </citation>
    <scope>NUCLEOTIDE SEQUENCE</scope>
    <source>
        <tissue evidence="2">Leaf</tissue>
    </source>
</reference>
<evidence type="ECO:0000256" key="1">
    <source>
        <dbReference type="SAM" id="Phobius"/>
    </source>
</evidence>
<keyword evidence="1" id="KW-1133">Transmembrane helix</keyword>
<evidence type="ECO:0000313" key="2">
    <source>
        <dbReference type="EMBL" id="MBX27809.1"/>
    </source>
</evidence>
<keyword evidence="1" id="KW-0472">Membrane</keyword>
<dbReference type="AlphaFoldDB" id="A0A2P2MC64"/>
<organism evidence="2">
    <name type="scientific">Rhizophora mucronata</name>
    <name type="common">Asiatic mangrove</name>
    <dbReference type="NCBI Taxonomy" id="61149"/>
    <lineage>
        <taxon>Eukaryota</taxon>
        <taxon>Viridiplantae</taxon>
        <taxon>Streptophyta</taxon>
        <taxon>Embryophyta</taxon>
        <taxon>Tracheophyta</taxon>
        <taxon>Spermatophyta</taxon>
        <taxon>Magnoliopsida</taxon>
        <taxon>eudicotyledons</taxon>
        <taxon>Gunneridae</taxon>
        <taxon>Pentapetalae</taxon>
        <taxon>rosids</taxon>
        <taxon>fabids</taxon>
        <taxon>Malpighiales</taxon>
        <taxon>Rhizophoraceae</taxon>
        <taxon>Rhizophora</taxon>
    </lineage>
</organism>